<gene>
    <name evidence="2" type="ORF">BOLC4T26059H</name>
</gene>
<reference evidence="2" key="1">
    <citation type="submission" date="2018-11" db="EMBL/GenBank/DDBJ databases">
        <authorList>
            <consortium name="Genoscope - CEA"/>
            <person name="William W."/>
        </authorList>
    </citation>
    <scope>NUCLEOTIDE SEQUENCE</scope>
</reference>
<dbReference type="InterPro" id="IPR056592">
    <property type="entry name" value="Beta-prop_At3g26010-like"/>
</dbReference>
<accession>A0A3P6CLC0</accession>
<proteinExistence type="predicted"/>
<dbReference type="EMBL" id="LR031873">
    <property type="protein sequence ID" value="VDD11255.1"/>
    <property type="molecule type" value="Genomic_DNA"/>
</dbReference>
<dbReference type="PANTHER" id="PTHR35546:SF25">
    <property type="entry name" value="F-BOX DOMAIN-CONTAINING PROTEIN"/>
    <property type="match status" value="1"/>
</dbReference>
<feature type="domain" description="F-box protein At3g26010-like beta-propeller" evidence="1">
    <location>
        <begin position="6"/>
        <end position="212"/>
    </location>
</feature>
<dbReference type="Pfam" id="PF24750">
    <property type="entry name" value="b-prop_At3g26010-like"/>
    <property type="match status" value="1"/>
</dbReference>
<evidence type="ECO:0000313" key="2">
    <source>
        <dbReference type="EMBL" id="VDD11255.1"/>
    </source>
</evidence>
<dbReference type="InterPro" id="IPR055290">
    <property type="entry name" value="At3g26010-like"/>
</dbReference>
<organism evidence="2">
    <name type="scientific">Brassica oleracea</name>
    <name type="common">Wild cabbage</name>
    <dbReference type="NCBI Taxonomy" id="3712"/>
    <lineage>
        <taxon>Eukaryota</taxon>
        <taxon>Viridiplantae</taxon>
        <taxon>Streptophyta</taxon>
        <taxon>Embryophyta</taxon>
        <taxon>Tracheophyta</taxon>
        <taxon>Spermatophyta</taxon>
        <taxon>Magnoliopsida</taxon>
        <taxon>eudicotyledons</taxon>
        <taxon>Gunneridae</taxon>
        <taxon>Pentapetalae</taxon>
        <taxon>rosids</taxon>
        <taxon>malvids</taxon>
        <taxon>Brassicales</taxon>
        <taxon>Brassicaceae</taxon>
        <taxon>Brassiceae</taxon>
        <taxon>Brassica</taxon>
    </lineage>
</organism>
<evidence type="ECO:0000259" key="1">
    <source>
        <dbReference type="Pfam" id="PF24750"/>
    </source>
</evidence>
<name>A0A3P6CLC0_BRAOL</name>
<dbReference type="AlphaFoldDB" id="A0A3P6CLC0"/>
<protein>
    <recommendedName>
        <fullName evidence="1">F-box protein At3g26010-like beta-propeller domain-containing protein</fullName>
    </recommendedName>
</protein>
<sequence length="223" mass="25253">MCRGCETETMSHYGSGSWNLTRSLGSFISSFLKEKFENRQGRIVAYTDVGLVLIHVVTSQSFYVANPVSRQCVEILPRVPLEKCFWILGIATRTKDGVVLGYKVVLLKTDFSFLIYSFETGLWSLEASHFPFSFISQELVNPISLNGSIHWLAHNHEHQDFYFRDKKNATGIGHSSHPCHATTPFPDLDKNPKLRRACTTSQGFLMYMNVVSVPNRLGSLKEK</sequence>
<dbReference type="PANTHER" id="PTHR35546">
    <property type="entry name" value="F-BOX PROTEIN INTERACTION DOMAIN PROTEIN-RELATED"/>
    <property type="match status" value="1"/>
</dbReference>